<evidence type="ECO:0008006" key="3">
    <source>
        <dbReference type="Google" id="ProtNLM"/>
    </source>
</evidence>
<sequence>MEYMIEDRAKETQASTAWWAQWEEDHSRQVYQKYKCLSYHKEDRAIDTALFFWNNIIATCGVPKIIISDRDTKLTSGFWTNLHDILSAKLAFYTAYHPQTDGPAERMMQTMEDIIRRFCAYCMEYKDHEG</sequence>
<dbReference type="GO" id="GO:0003676">
    <property type="term" value="F:nucleic acid binding"/>
    <property type="evidence" value="ECO:0007669"/>
    <property type="project" value="InterPro"/>
</dbReference>
<proteinExistence type="predicted"/>
<dbReference type="InterPro" id="IPR050951">
    <property type="entry name" value="Retrovirus_Pol_polyprotein"/>
</dbReference>
<dbReference type="EMBL" id="AVOT02000094">
    <property type="protein sequence ID" value="MBW0461032.1"/>
    <property type="molecule type" value="Genomic_DNA"/>
</dbReference>
<dbReference type="SUPFAM" id="SSF53098">
    <property type="entry name" value="Ribonuclease H-like"/>
    <property type="match status" value="1"/>
</dbReference>
<dbReference type="Gene3D" id="3.30.420.10">
    <property type="entry name" value="Ribonuclease H-like superfamily/Ribonuclease H"/>
    <property type="match status" value="1"/>
</dbReference>
<organism evidence="1 2">
    <name type="scientific">Austropuccinia psidii MF-1</name>
    <dbReference type="NCBI Taxonomy" id="1389203"/>
    <lineage>
        <taxon>Eukaryota</taxon>
        <taxon>Fungi</taxon>
        <taxon>Dikarya</taxon>
        <taxon>Basidiomycota</taxon>
        <taxon>Pucciniomycotina</taxon>
        <taxon>Pucciniomycetes</taxon>
        <taxon>Pucciniales</taxon>
        <taxon>Sphaerophragmiaceae</taxon>
        <taxon>Austropuccinia</taxon>
    </lineage>
</organism>
<evidence type="ECO:0000313" key="1">
    <source>
        <dbReference type="EMBL" id="MBW0461032.1"/>
    </source>
</evidence>
<gene>
    <name evidence="1" type="ORF">O181_000747</name>
</gene>
<keyword evidence="2" id="KW-1185">Reference proteome</keyword>
<protein>
    <recommendedName>
        <fullName evidence="3">Integrase catalytic domain-containing protein</fullName>
    </recommendedName>
</protein>
<dbReference type="AlphaFoldDB" id="A0A9Q3B990"/>
<reference evidence="1" key="1">
    <citation type="submission" date="2021-03" db="EMBL/GenBank/DDBJ databases">
        <title>Draft genome sequence of rust myrtle Austropuccinia psidii MF-1, a brazilian biotype.</title>
        <authorList>
            <person name="Quecine M.C."/>
            <person name="Pachon D.M.R."/>
            <person name="Bonatelli M.L."/>
            <person name="Correr F.H."/>
            <person name="Franceschini L.M."/>
            <person name="Leite T.F."/>
            <person name="Margarido G.R.A."/>
            <person name="Almeida C.A."/>
            <person name="Ferrarezi J.A."/>
            <person name="Labate C.A."/>
        </authorList>
    </citation>
    <scope>NUCLEOTIDE SEQUENCE</scope>
    <source>
        <strain evidence="1">MF-1</strain>
    </source>
</reference>
<dbReference type="PANTHER" id="PTHR37984">
    <property type="entry name" value="PROTEIN CBG26694"/>
    <property type="match status" value="1"/>
</dbReference>
<dbReference type="PANTHER" id="PTHR37984:SF5">
    <property type="entry name" value="PROTEIN NYNRIN-LIKE"/>
    <property type="match status" value="1"/>
</dbReference>
<dbReference type="Proteomes" id="UP000765509">
    <property type="component" value="Unassembled WGS sequence"/>
</dbReference>
<accession>A0A9Q3B990</accession>
<dbReference type="OrthoDB" id="2283961at2759"/>
<dbReference type="InterPro" id="IPR012337">
    <property type="entry name" value="RNaseH-like_sf"/>
</dbReference>
<evidence type="ECO:0000313" key="2">
    <source>
        <dbReference type="Proteomes" id="UP000765509"/>
    </source>
</evidence>
<name>A0A9Q3B990_9BASI</name>
<comment type="caution">
    <text evidence="1">The sequence shown here is derived from an EMBL/GenBank/DDBJ whole genome shotgun (WGS) entry which is preliminary data.</text>
</comment>
<dbReference type="InterPro" id="IPR036397">
    <property type="entry name" value="RNaseH_sf"/>
</dbReference>